<organism evidence="6 7">
    <name type="scientific">Sphingobium soli</name>
    <dbReference type="NCBI Taxonomy" id="1591116"/>
    <lineage>
        <taxon>Bacteria</taxon>
        <taxon>Pseudomonadati</taxon>
        <taxon>Pseudomonadota</taxon>
        <taxon>Alphaproteobacteria</taxon>
        <taxon>Sphingomonadales</taxon>
        <taxon>Sphingomonadaceae</taxon>
        <taxon>Sphingobium</taxon>
    </lineage>
</organism>
<feature type="domain" description="NlpC/P60" evidence="5">
    <location>
        <begin position="4"/>
        <end position="127"/>
    </location>
</feature>
<dbReference type="Proteomes" id="UP001198830">
    <property type="component" value="Unassembled WGS sequence"/>
</dbReference>
<comment type="caution">
    <text evidence="6">The sequence shown here is derived from an EMBL/GenBank/DDBJ whole genome shotgun (WGS) entry which is preliminary data.</text>
</comment>
<evidence type="ECO:0000256" key="1">
    <source>
        <dbReference type="ARBA" id="ARBA00007074"/>
    </source>
</evidence>
<keyword evidence="4" id="KW-0788">Thiol protease</keyword>
<accession>A0ABS8GZN7</accession>
<evidence type="ECO:0000313" key="7">
    <source>
        <dbReference type="Proteomes" id="UP001198830"/>
    </source>
</evidence>
<dbReference type="PROSITE" id="PS51935">
    <property type="entry name" value="NLPC_P60"/>
    <property type="match status" value="1"/>
</dbReference>
<dbReference type="SUPFAM" id="SSF54001">
    <property type="entry name" value="Cysteine proteinases"/>
    <property type="match status" value="1"/>
</dbReference>
<comment type="similarity">
    <text evidence="1">Belongs to the peptidase C40 family.</text>
</comment>
<evidence type="ECO:0000256" key="4">
    <source>
        <dbReference type="ARBA" id="ARBA00022807"/>
    </source>
</evidence>
<reference evidence="6 7" key="1">
    <citation type="submission" date="2021-10" db="EMBL/GenBank/DDBJ databases">
        <title>The diversity and Nitrogen Metabolism of Culturable Nitrate-Utilizing Bacteria Within the Oxygen Minimum Zone of the Changjiang (Yangtze River)Estuary.</title>
        <authorList>
            <person name="Zhang D."/>
            <person name="Zheng J."/>
            <person name="Liu S."/>
            <person name="He W."/>
        </authorList>
    </citation>
    <scope>NUCLEOTIDE SEQUENCE [LARGE SCALE GENOMIC DNA]</scope>
    <source>
        <strain evidence="6 7">FXH275-2</strain>
    </source>
</reference>
<protein>
    <submittedName>
        <fullName evidence="6">C40 family peptidase</fullName>
    </submittedName>
</protein>
<sequence>MSGEERAAEVVAAARALVGVPFRLHGRDRDGLDCVGVAALALGRAAPRGYGLRSGDTAKAADWLKAAGLRPVVEGGAGDLALVRPGPLQLHLMVGTGAGFVHAHAGLRRVVEMPGESPWPIIGWWRG</sequence>
<gene>
    <name evidence="6" type="ORF">LL253_03400</name>
</gene>
<dbReference type="RefSeq" id="WP_228226208.1">
    <property type="nucleotide sequence ID" value="NZ_JAJGNP010000002.1"/>
</dbReference>
<keyword evidence="3" id="KW-0378">Hydrolase</keyword>
<evidence type="ECO:0000256" key="2">
    <source>
        <dbReference type="ARBA" id="ARBA00022670"/>
    </source>
</evidence>
<name>A0ABS8GZN7_9SPHN</name>
<dbReference type="EMBL" id="JAJGNP010000002">
    <property type="protein sequence ID" value="MCC4231734.1"/>
    <property type="molecule type" value="Genomic_DNA"/>
</dbReference>
<keyword evidence="7" id="KW-1185">Reference proteome</keyword>
<dbReference type="InterPro" id="IPR000064">
    <property type="entry name" value="NLP_P60_dom"/>
</dbReference>
<keyword evidence="2" id="KW-0645">Protease</keyword>
<evidence type="ECO:0000313" key="6">
    <source>
        <dbReference type="EMBL" id="MCC4231734.1"/>
    </source>
</evidence>
<dbReference type="Gene3D" id="3.90.1720.10">
    <property type="entry name" value="endopeptidase domain like (from Nostoc punctiforme)"/>
    <property type="match status" value="1"/>
</dbReference>
<dbReference type="InterPro" id="IPR038765">
    <property type="entry name" value="Papain-like_cys_pep_sf"/>
</dbReference>
<evidence type="ECO:0000256" key="3">
    <source>
        <dbReference type="ARBA" id="ARBA00022801"/>
    </source>
</evidence>
<proteinExistence type="inferred from homology"/>
<evidence type="ECO:0000259" key="5">
    <source>
        <dbReference type="PROSITE" id="PS51935"/>
    </source>
</evidence>